<dbReference type="SUPFAM" id="SSF46565">
    <property type="entry name" value="Chaperone J-domain"/>
    <property type="match status" value="1"/>
</dbReference>
<dbReference type="PROSITE" id="PS50076">
    <property type="entry name" value="DNAJ_2"/>
    <property type="match status" value="1"/>
</dbReference>
<reference evidence="4 5" key="1">
    <citation type="submission" date="2019-07" db="EMBL/GenBank/DDBJ databases">
        <title>Complete Genome Sequence of Leptotrichia wadei Strain JMUB3933.</title>
        <authorList>
            <person name="Watanabe S."/>
            <person name="Cui L."/>
        </authorList>
    </citation>
    <scope>NUCLEOTIDE SEQUENCE [LARGE SCALE GENOMIC DNA]</scope>
    <source>
        <strain evidence="4 5">JMUB3933</strain>
    </source>
</reference>
<dbReference type="OrthoDB" id="80584at2"/>
<evidence type="ECO:0000313" key="5">
    <source>
        <dbReference type="Proteomes" id="UP000321397"/>
    </source>
</evidence>
<proteinExistence type="predicted"/>
<dbReference type="EMBL" id="AP019834">
    <property type="protein sequence ID" value="BBM47083.1"/>
    <property type="molecule type" value="Genomic_DNA"/>
</dbReference>
<keyword evidence="2" id="KW-0812">Transmembrane</keyword>
<feature type="transmembrane region" description="Helical" evidence="2">
    <location>
        <begin position="54"/>
        <end position="75"/>
    </location>
</feature>
<evidence type="ECO:0000256" key="2">
    <source>
        <dbReference type="SAM" id="Phobius"/>
    </source>
</evidence>
<feature type="transmembrane region" description="Helical" evidence="2">
    <location>
        <begin position="21"/>
        <end position="48"/>
    </location>
</feature>
<protein>
    <submittedName>
        <fullName evidence="4">DnaJ domain protein</fullName>
    </submittedName>
</protein>
<accession>A0A510KB78</accession>
<feature type="domain" description="J" evidence="3">
    <location>
        <begin position="188"/>
        <end position="255"/>
    </location>
</feature>
<dbReference type="Gene3D" id="1.20.1250.20">
    <property type="entry name" value="MFS general substrate transporter like domains"/>
    <property type="match status" value="1"/>
</dbReference>
<keyword evidence="2" id="KW-1133">Transmembrane helix</keyword>
<dbReference type="InterPro" id="IPR036259">
    <property type="entry name" value="MFS_trans_sf"/>
</dbReference>
<dbReference type="AlphaFoldDB" id="A0A510KB78"/>
<organism evidence="4 5">
    <name type="scientific">Leptotrichia wadei</name>
    <dbReference type="NCBI Taxonomy" id="157687"/>
    <lineage>
        <taxon>Bacteria</taxon>
        <taxon>Fusobacteriati</taxon>
        <taxon>Fusobacteriota</taxon>
        <taxon>Fusobacteriia</taxon>
        <taxon>Fusobacteriales</taxon>
        <taxon>Leptotrichiaceae</taxon>
        <taxon>Leptotrichia</taxon>
    </lineage>
</organism>
<dbReference type="SMART" id="SM00271">
    <property type="entry name" value="DnaJ"/>
    <property type="match status" value="1"/>
</dbReference>
<sequence>MKTLIRLVQFILSEIAELCSLISLTIMAIGFYTILPILLFFALLAIIFAGNWSWSLGVLLYVLIACAVFLIFKFIPEFLNFVIGILMNERGENKKIYKKYEQWYESVKSQEYERRRKSQKEYQRQQYEEQQYWKEQYQKWQQYQEYSKQEYSKQQQESRQQYEKQNNNNSRFGYQNTNDGGIIQKFEEYLTVFGIDKNGEINDNVIKKAYRKKMKEVHPDKNSNIDATAQSQKINAINEFLKEQLEYYLIQRRRG</sequence>
<evidence type="ECO:0000256" key="1">
    <source>
        <dbReference type="SAM" id="MobiDB-lite"/>
    </source>
</evidence>
<dbReference type="InterPro" id="IPR036869">
    <property type="entry name" value="J_dom_sf"/>
</dbReference>
<feature type="compositionally biased region" description="Low complexity" evidence="1">
    <location>
        <begin position="154"/>
        <end position="165"/>
    </location>
</feature>
<name>A0A510KB78_9FUSO</name>
<feature type="region of interest" description="Disordered" evidence="1">
    <location>
        <begin position="154"/>
        <end position="177"/>
    </location>
</feature>
<dbReference type="InterPro" id="IPR001623">
    <property type="entry name" value="DnaJ_domain"/>
</dbReference>
<dbReference type="Pfam" id="PF00226">
    <property type="entry name" value="DnaJ"/>
    <property type="match status" value="1"/>
</dbReference>
<gene>
    <name evidence="4" type="ORF">JMUB3933_0583</name>
</gene>
<evidence type="ECO:0000259" key="3">
    <source>
        <dbReference type="PROSITE" id="PS50076"/>
    </source>
</evidence>
<dbReference type="Gene3D" id="1.10.287.110">
    <property type="entry name" value="DnaJ domain"/>
    <property type="match status" value="1"/>
</dbReference>
<dbReference type="CDD" id="cd06257">
    <property type="entry name" value="DnaJ"/>
    <property type="match status" value="1"/>
</dbReference>
<dbReference type="Proteomes" id="UP000321397">
    <property type="component" value="Chromosome"/>
</dbReference>
<feature type="compositionally biased region" description="Polar residues" evidence="1">
    <location>
        <begin position="166"/>
        <end position="177"/>
    </location>
</feature>
<keyword evidence="2" id="KW-0472">Membrane</keyword>
<dbReference type="RefSeq" id="WP_036059543.1">
    <property type="nucleotide sequence ID" value="NZ_AP019834.1"/>
</dbReference>
<evidence type="ECO:0000313" key="4">
    <source>
        <dbReference type="EMBL" id="BBM47083.1"/>
    </source>
</evidence>